<gene>
    <name evidence="2" type="ORF">HPBE_LOCUS17625</name>
</gene>
<evidence type="ECO:0000313" key="2">
    <source>
        <dbReference type="EMBL" id="VDP09433.1"/>
    </source>
</evidence>
<organism evidence="3 4">
    <name type="scientific">Heligmosomoides polygyrus</name>
    <name type="common">Parasitic roundworm</name>
    <dbReference type="NCBI Taxonomy" id="6339"/>
    <lineage>
        <taxon>Eukaryota</taxon>
        <taxon>Metazoa</taxon>
        <taxon>Ecdysozoa</taxon>
        <taxon>Nematoda</taxon>
        <taxon>Chromadorea</taxon>
        <taxon>Rhabditida</taxon>
        <taxon>Rhabditina</taxon>
        <taxon>Rhabditomorpha</taxon>
        <taxon>Strongyloidea</taxon>
        <taxon>Heligmosomidae</taxon>
        <taxon>Heligmosomoides</taxon>
    </lineage>
</organism>
<evidence type="ECO:0000313" key="4">
    <source>
        <dbReference type="WBParaSite" id="HPBE_0001762601-mRNA-1"/>
    </source>
</evidence>
<evidence type="ECO:0000313" key="3">
    <source>
        <dbReference type="Proteomes" id="UP000050761"/>
    </source>
</evidence>
<dbReference type="AlphaFoldDB" id="A0A183G785"/>
<keyword evidence="3" id="KW-1185">Reference proteome</keyword>
<dbReference type="WBParaSite" id="HPBE_0001762601-mRNA-1">
    <property type="protein sequence ID" value="HPBE_0001762601-mRNA-1"/>
    <property type="gene ID" value="HPBE_0001762601"/>
</dbReference>
<sequence>MDVDLFRWYTNRPIAVRVFVRLRLLHRLVDDVISNRSRDLCEVKRWWTPAVKTEEEKRQNRTDIRKYVLDSYGRLVPAPKVKLVATHYDPPAEMSMTTTTTTSIEDNEIKID</sequence>
<accession>A0A183G785</accession>
<reference evidence="2 3" key="1">
    <citation type="submission" date="2018-11" db="EMBL/GenBank/DDBJ databases">
        <authorList>
            <consortium name="Pathogen Informatics"/>
        </authorList>
    </citation>
    <scope>NUCLEOTIDE SEQUENCE [LARGE SCALE GENOMIC DNA]</scope>
</reference>
<accession>A0A3P8EKB3</accession>
<dbReference type="EMBL" id="UZAH01030137">
    <property type="protein sequence ID" value="VDP09433.1"/>
    <property type="molecule type" value="Genomic_DNA"/>
</dbReference>
<dbReference type="Proteomes" id="UP000050761">
    <property type="component" value="Unassembled WGS sequence"/>
</dbReference>
<proteinExistence type="predicted"/>
<feature type="region of interest" description="Disordered" evidence="1">
    <location>
        <begin position="92"/>
        <end position="112"/>
    </location>
</feature>
<name>A0A183G785_HELPZ</name>
<protein>
    <submittedName>
        <fullName evidence="4">Reverse transcriptase domain-containing protein</fullName>
    </submittedName>
</protein>
<reference evidence="4" key="2">
    <citation type="submission" date="2019-09" db="UniProtKB">
        <authorList>
            <consortium name="WormBaseParasite"/>
        </authorList>
    </citation>
    <scope>IDENTIFICATION</scope>
</reference>
<evidence type="ECO:0000256" key="1">
    <source>
        <dbReference type="SAM" id="MobiDB-lite"/>
    </source>
</evidence>